<dbReference type="Gene3D" id="1.10.3450.10">
    <property type="entry name" value="TTHA0068-like"/>
    <property type="match status" value="1"/>
</dbReference>
<keyword evidence="2" id="KW-1185">Reference proteome</keyword>
<dbReference type="InterPro" id="IPR023203">
    <property type="entry name" value="TTHA0068_sf"/>
</dbReference>
<dbReference type="SUPFAM" id="SSF140663">
    <property type="entry name" value="TTHA0068-like"/>
    <property type="match status" value="1"/>
</dbReference>
<dbReference type="EMBL" id="JAFLQW010000655">
    <property type="protein sequence ID" value="MBO0352202.1"/>
    <property type="molecule type" value="Genomic_DNA"/>
</dbReference>
<dbReference type="InterPro" id="IPR005500">
    <property type="entry name" value="DUF309"/>
</dbReference>
<comment type="caution">
    <text evidence="1">The sequence shown here is derived from an EMBL/GenBank/DDBJ whole genome shotgun (WGS) entry which is preliminary data.</text>
</comment>
<dbReference type="RefSeq" id="WP_207090618.1">
    <property type="nucleotide sequence ID" value="NZ_JAFLQW010000655.1"/>
</dbReference>
<name>A0ABS3FZB6_9CYAN</name>
<dbReference type="Pfam" id="PF03745">
    <property type="entry name" value="DUF309"/>
    <property type="match status" value="1"/>
</dbReference>
<dbReference type="Proteomes" id="UP000664844">
    <property type="component" value="Unassembled WGS sequence"/>
</dbReference>
<protein>
    <submittedName>
        <fullName evidence="1">DUF309 domain-containing protein</fullName>
    </submittedName>
</protein>
<gene>
    <name evidence="1" type="ORF">J0895_24590</name>
</gene>
<dbReference type="PANTHER" id="PTHR34796:SF1">
    <property type="entry name" value="EXPRESSED PROTEIN"/>
    <property type="match status" value="1"/>
</dbReference>
<dbReference type="PANTHER" id="PTHR34796">
    <property type="entry name" value="EXPRESSED PROTEIN"/>
    <property type="match status" value="1"/>
</dbReference>
<organism evidence="1 2">
    <name type="scientific">Phormidium pseudopriestleyi FRX01</name>
    <dbReference type="NCBI Taxonomy" id="1759528"/>
    <lineage>
        <taxon>Bacteria</taxon>
        <taxon>Bacillati</taxon>
        <taxon>Cyanobacteriota</taxon>
        <taxon>Cyanophyceae</taxon>
        <taxon>Oscillatoriophycideae</taxon>
        <taxon>Oscillatoriales</taxon>
        <taxon>Oscillatoriaceae</taxon>
        <taxon>Phormidium</taxon>
    </lineage>
</organism>
<evidence type="ECO:0000313" key="1">
    <source>
        <dbReference type="EMBL" id="MBO0352202.1"/>
    </source>
</evidence>
<accession>A0ABS3FZB6</accession>
<proteinExistence type="predicted"/>
<reference evidence="1 2" key="1">
    <citation type="submission" date="2021-03" db="EMBL/GenBank/DDBJ databases">
        <title>Metabolic Capacity of the Antarctic Cyanobacterium Phormidium pseudopriestleyi that Sustains Oxygenic Photosynthesis in the Presence of Hydrogen Sulfide.</title>
        <authorList>
            <person name="Lumian J.E."/>
            <person name="Jungblut A.D."/>
            <person name="Dillon M.L."/>
            <person name="Hawes I."/>
            <person name="Doran P.T."/>
            <person name="Mackey T.J."/>
            <person name="Dick G.J."/>
            <person name="Grettenberger C.L."/>
            <person name="Sumner D.Y."/>
        </authorList>
    </citation>
    <scope>NUCLEOTIDE SEQUENCE [LARGE SCALE GENOMIC DNA]</scope>
    <source>
        <strain evidence="1 2">FRX01</strain>
    </source>
</reference>
<evidence type="ECO:0000313" key="2">
    <source>
        <dbReference type="Proteomes" id="UP000664844"/>
    </source>
</evidence>
<sequence>MTDGISEEFWQAVDQFNAQDFYACHDTLEALWMDAVEPDKKFYQGVLQIAVALYHLGNLNWRGAAILLGEGMSRLGYYSPEYYTIDVEKLITESQEILRALHQSGPDNVAEFAQQLFTSDGVAGGGEIARLQVPKLVKLV</sequence>